<organism evidence="6 7">
    <name type="scientific">Aeromonas bestiarum</name>
    <dbReference type="NCBI Taxonomy" id="105751"/>
    <lineage>
        <taxon>Bacteria</taxon>
        <taxon>Pseudomonadati</taxon>
        <taxon>Pseudomonadota</taxon>
        <taxon>Gammaproteobacteria</taxon>
        <taxon>Aeromonadales</taxon>
        <taxon>Aeromonadaceae</taxon>
        <taxon>Aeromonas</taxon>
    </lineage>
</organism>
<dbReference type="InterPro" id="IPR036390">
    <property type="entry name" value="WH_DNA-bd_sf"/>
</dbReference>
<evidence type="ECO:0000256" key="4">
    <source>
        <dbReference type="ARBA" id="ARBA00023163"/>
    </source>
</evidence>
<dbReference type="PANTHER" id="PTHR30126">
    <property type="entry name" value="HTH-TYPE TRANSCRIPTIONAL REGULATOR"/>
    <property type="match status" value="1"/>
</dbReference>
<reference evidence="6" key="1">
    <citation type="submission" date="2023-08" db="EMBL/GenBank/DDBJ databases">
        <title>WGS of Aeromonas isolates.</title>
        <authorList>
            <person name="Lee H."/>
        </authorList>
    </citation>
    <scope>NUCLEOTIDE SEQUENCE</scope>
    <source>
        <strain evidence="6">SL22</strain>
    </source>
</reference>
<comment type="caution">
    <text evidence="6">The sequence shown here is derived from an EMBL/GenBank/DDBJ whole genome shotgun (WGS) entry which is preliminary data.</text>
</comment>
<keyword evidence="2" id="KW-0805">Transcription regulation</keyword>
<evidence type="ECO:0000313" key="6">
    <source>
        <dbReference type="EMBL" id="MDM5140488.1"/>
    </source>
</evidence>
<gene>
    <name evidence="6" type="ORF">OB959_11850</name>
</gene>
<keyword evidence="3" id="KW-0238">DNA-binding</keyword>
<evidence type="ECO:0000256" key="3">
    <source>
        <dbReference type="ARBA" id="ARBA00023125"/>
    </source>
</evidence>
<dbReference type="SUPFAM" id="SSF53850">
    <property type="entry name" value="Periplasmic binding protein-like II"/>
    <property type="match status" value="1"/>
</dbReference>
<keyword evidence="4" id="KW-0804">Transcription</keyword>
<dbReference type="PANTHER" id="PTHR30126:SF94">
    <property type="entry name" value="LYSR FAMILY TRANSCRIPTIONAL REGULATOR"/>
    <property type="match status" value="1"/>
</dbReference>
<dbReference type="GO" id="GO:0003700">
    <property type="term" value="F:DNA-binding transcription factor activity"/>
    <property type="evidence" value="ECO:0007669"/>
    <property type="project" value="InterPro"/>
</dbReference>
<dbReference type="PROSITE" id="PS50931">
    <property type="entry name" value="HTH_LYSR"/>
    <property type="match status" value="1"/>
</dbReference>
<protein>
    <submittedName>
        <fullName evidence="6">LysR substrate-binding domain-containing protein</fullName>
    </submittedName>
</protein>
<evidence type="ECO:0000313" key="7">
    <source>
        <dbReference type="Proteomes" id="UP001168216"/>
    </source>
</evidence>
<feature type="domain" description="HTH lysR-type" evidence="5">
    <location>
        <begin position="3"/>
        <end position="60"/>
    </location>
</feature>
<evidence type="ECO:0000256" key="2">
    <source>
        <dbReference type="ARBA" id="ARBA00023015"/>
    </source>
</evidence>
<evidence type="ECO:0000256" key="1">
    <source>
        <dbReference type="ARBA" id="ARBA00009437"/>
    </source>
</evidence>
<dbReference type="Proteomes" id="UP001168216">
    <property type="component" value="Unassembled WGS sequence"/>
</dbReference>
<dbReference type="Gene3D" id="3.40.190.10">
    <property type="entry name" value="Periplasmic binding protein-like II"/>
    <property type="match status" value="2"/>
</dbReference>
<dbReference type="Gene3D" id="1.10.10.10">
    <property type="entry name" value="Winged helix-like DNA-binding domain superfamily/Winged helix DNA-binding domain"/>
    <property type="match status" value="1"/>
</dbReference>
<dbReference type="InterPro" id="IPR000847">
    <property type="entry name" value="LysR_HTH_N"/>
</dbReference>
<dbReference type="InterPro" id="IPR036388">
    <property type="entry name" value="WH-like_DNA-bd_sf"/>
</dbReference>
<comment type="similarity">
    <text evidence="1">Belongs to the LysR transcriptional regulatory family.</text>
</comment>
<dbReference type="CDD" id="cd08420">
    <property type="entry name" value="PBP2_CysL_like"/>
    <property type="match status" value="1"/>
</dbReference>
<dbReference type="SUPFAM" id="SSF46785">
    <property type="entry name" value="Winged helix' DNA-binding domain"/>
    <property type="match status" value="1"/>
</dbReference>
<dbReference type="GO" id="GO:0000976">
    <property type="term" value="F:transcription cis-regulatory region binding"/>
    <property type="evidence" value="ECO:0007669"/>
    <property type="project" value="TreeGrafter"/>
</dbReference>
<dbReference type="AlphaFoldDB" id="A0AAW7I2V9"/>
<sequence>MKLTLQQLKVFATIARYGNLGLAANELCLSKGAVSQSLQELERQLATPLFDRIHPRLQLNNEGRLLQPAAEELLTRMQDIEILFSPDAEPSGQLRLGASQTIGNYLLPTLLASSKQELGLPPRVTITNTHKLCHLLANFELDLALIEGQNHHPDLVSEPWLNDEMLIVAHPDHPLARRNRLSLSQLSDETWVLREPQSGSREQFELQIQPELPRWQAGLELNTLEAVMLAVEKGLGISFISRLAVSDRLQAGRLVAFSLARRFPRQLSLIWHRQKYHSATLRRFLQFCRTQEGALPQPQVTTAGSPTSR</sequence>
<dbReference type="Pfam" id="PF03466">
    <property type="entry name" value="LysR_substrate"/>
    <property type="match status" value="1"/>
</dbReference>
<accession>A0AAW7I2V9</accession>
<dbReference type="RefSeq" id="WP_290022061.1">
    <property type="nucleotide sequence ID" value="NZ_JAOPLV010000005.1"/>
</dbReference>
<proteinExistence type="inferred from homology"/>
<dbReference type="Pfam" id="PF00126">
    <property type="entry name" value="HTH_1"/>
    <property type="match status" value="1"/>
</dbReference>
<dbReference type="EMBL" id="JAOPLV010000005">
    <property type="protein sequence ID" value="MDM5140488.1"/>
    <property type="molecule type" value="Genomic_DNA"/>
</dbReference>
<dbReference type="InterPro" id="IPR005119">
    <property type="entry name" value="LysR_subst-bd"/>
</dbReference>
<evidence type="ECO:0000259" key="5">
    <source>
        <dbReference type="PROSITE" id="PS50931"/>
    </source>
</evidence>
<name>A0AAW7I2V9_9GAMM</name>